<evidence type="ECO:0000259" key="3">
    <source>
        <dbReference type="PROSITE" id="PS50004"/>
    </source>
</evidence>
<dbReference type="InterPro" id="IPR000008">
    <property type="entry name" value="C2_dom"/>
</dbReference>
<dbReference type="PANTHER" id="PTHR10024">
    <property type="entry name" value="SYNAPTOTAGMIN"/>
    <property type="match status" value="1"/>
</dbReference>
<reference evidence="4 5" key="1">
    <citation type="submission" date="2022-05" db="EMBL/GenBank/DDBJ databases">
        <authorList>
            <consortium name="Genoscope - CEA"/>
            <person name="William W."/>
        </authorList>
    </citation>
    <scope>NUCLEOTIDE SEQUENCE [LARGE SCALE GENOMIC DNA]</scope>
</reference>
<comment type="caution">
    <text evidence="4">The sequence shown here is derived from an EMBL/GenBank/DDBJ whole genome shotgun (WGS) entry which is preliminary data.</text>
</comment>
<feature type="transmembrane region" description="Helical" evidence="2">
    <location>
        <begin position="6"/>
        <end position="31"/>
    </location>
</feature>
<evidence type="ECO:0000256" key="1">
    <source>
        <dbReference type="SAM" id="MobiDB-lite"/>
    </source>
</evidence>
<evidence type="ECO:0000313" key="4">
    <source>
        <dbReference type="EMBL" id="CAH3014680.1"/>
    </source>
</evidence>
<keyword evidence="2" id="KW-0472">Membrane</keyword>
<dbReference type="SUPFAM" id="SSF49562">
    <property type="entry name" value="C2 domain (Calcium/lipid-binding domain, CaLB)"/>
    <property type="match status" value="2"/>
</dbReference>
<keyword evidence="5" id="KW-1185">Reference proteome</keyword>
<gene>
    <name evidence="4" type="ORF">PEVE_00003363</name>
</gene>
<feature type="compositionally biased region" description="Polar residues" evidence="1">
    <location>
        <begin position="195"/>
        <end position="205"/>
    </location>
</feature>
<feature type="domain" description="C2" evidence="3">
    <location>
        <begin position="258"/>
        <end position="378"/>
    </location>
</feature>
<dbReference type="Proteomes" id="UP001159427">
    <property type="component" value="Unassembled WGS sequence"/>
</dbReference>
<feature type="region of interest" description="Disordered" evidence="1">
    <location>
        <begin position="135"/>
        <end position="257"/>
    </location>
</feature>
<protein>
    <recommendedName>
        <fullName evidence="3">C2 domain-containing protein</fullName>
    </recommendedName>
</protein>
<keyword evidence="2" id="KW-1133">Transmembrane helix</keyword>
<accession>A0ABN8LC97</accession>
<dbReference type="Pfam" id="PF00168">
    <property type="entry name" value="C2"/>
    <property type="match status" value="2"/>
</dbReference>
<feature type="domain" description="C2" evidence="3">
    <location>
        <begin position="389"/>
        <end position="520"/>
    </location>
</feature>
<dbReference type="InterPro" id="IPR035892">
    <property type="entry name" value="C2_domain_sf"/>
</dbReference>
<keyword evidence="2" id="KW-0812">Transmembrane</keyword>
<name>A0ABN8LC97_9CNID</name>
<proteinExistence type="predicted"/>
<dbReference type="Gene3D" id="2.60.40.150">
    <property type="entry name" value="C2 domain"/>
    <property type="match status" value="2"/>
</dbReference>
<evidence type="ECO:0000313" key="5">
    <source>
        <dbReference type="Proteomes" id="UP001159427"/>
    </source>
</evidence>
<organism evidence="4 5">
    <name type="scientific">Porites evermanni</name>
    <dbReference type="NCBI Taxonomy" id="104178"/>
    <lineage>
        <taxon>Eukaryota</taxon>
        <taxon>Metazoa</taxon>
        <taxon>Cnidaria</taxon>
        <taxon>Anthozoa</taxon>
        <taxon>Hexacorallia</taxon>
        <taxon>Scleractinia</taxon>
        <taxon>Fungiina</taxon>
        <taxon>Poritidae</taxon>
        <taxon>Porites</taxon>
    </lineage>
</organism>
<dbReference type="PROSITE" id="PS50004">
    <property type="entry name" value="C2"/>
    <property type="match status" value="2"/>
</dbReference>
<dbReference type="PANTHER" id="PTHR10024:SF348">
    <property type="entry name" value="SYNAPTOTAGMIN-17"/>
    <property type="match status" value="1"/>
</dbReference>
<dbReference type="EMBL" id="CALNXI010000012">
    <property type="protein sequence ID" value="CAH3014680.1"/>
    <property type="molecule type" value="Genomic_DNA"/>
</dbReference>
<dbReference type="SMART" id="SM00239">
    <property type="entry name" value="C2"/>
    <property type="match status" value="2"/>
</dbReference>
<sequence length="527" mass="59200">MKGTLALVISVGVAAAFLSAVLAVFLVKCYLNWKRQSRKKKQQSSSTADGTVQQLVLSSQPVDFVPLLIQDQLEEEENEIEGPANAFVSGTSSEDINFNQKTSQADEKEKKVVHPPLLRLDTASSILDKYSRKLKKPTETGTRGESLFFDDSDSCKSESLGVKRKKKTSFDGSSFSQRPGVGSIKRIPFRRRLSSDSTKSLSRESLISEGPDHTPHMMSSVVSTVDTKAPRSRLKRPRVNEETPKGKPTRKVSRTPEKRGNVNFKVNYVKDKHALEVHLVNATGLPIKRSQLLDSFARISLKTPSKHLRHQSKIYKKTCNPIFDEKFIFESVYFSELQQANLKIKILNRVSVSRCEPIGETAVALCDEDVMRGEPLCRELVEKAGKGQCAGELMVTVCHEATSSHIKVFITKLKDLPKSVKSPSITVELTYKNEILQQRQVKAKRKTQTINEEFSFEVATNSSFTLDNFGVQFTVYQHDFIRGYELVGQVRLAMDAPLQTEVKHWTAVVLSPHKPIAEWHKLHAPFL</sequence>
<evidence type="ECO:0000256" key="2">
    <source>
        <dbReference type="SAM" id="Phobius"/>
    </source>
</evidence>